<feature type="compositionally biased region" description="Polar residues" evidence="1">
    <location>
        <begin position="141"/>
        <end position="158"/>
    </location>
</feature>
<protein>
    <submittedName>
        <fullName evidence="2">Uncharacterized protein</fullName>
    </submittedName>
</protein>
<dbReference type="OrthoDB" id="228501at2"/>
<dbReference type="Proteomes" id="UP000317648">
    <property type="component" value="Chromosome"/>
</dbReference>
<accession>A0A518E1H5</accession>
<evidence type="ECO:0000313" key="3">
    <source>
        <dbReference type="Proteomes" id="UP000317648"/>
    </source>
</evidence>
<reference evidence="2 3" key="1">
    <citation type="submission" date="2019-02" db="EMBL/GenBank/DDBJ databases">
        <title>Deep-cultivation of Planctomycetes and their phenomic and genomic characterization uncovers novel biology.</title>
        <authorList>
            <person name="Wiegand S."/>
            <person name="Jogler M."/>
            <person name="Boedeker C."/>
            <person name="Pinto D."/>
            <person name="Vollmers J."/>
            <person name="Rivas-Marin E."/>
            <person name="Kohn T."/>
            <person name="Peeters S.H."/>
            <person name="Heuer A."/>
            <person name="Rast P."/>
            <person name="Oberbeckmann S."/>
            <person name="Bunk B."/>
            <person name="Jeske O."/>
            <person name="Meyerdierks A."/>
            <person name="Storesund J.E."/>
            <person name="Kallscheuer N."/>
            <person name="Luecker S."/>
            <person name="Lage O.M."/>
            <person name="Pohl T."/>
            <person name="Merkel B.J."/>
            <person name="Hornburger P."/>
            <person name="Mueller R.-W."/>
            <person name="Bruemmer F."/>
            <person name="Labrenz M."/>
            <person name="Spormann A.M."/>
            <person name="Op den Camp H."/>
            <person name="Overmann J."/>
            <person name="Amann R."/>
            <person name="Jetten M.S.M."/>
            <person name="Mascher T."/>
            <person name="Medema M.H."/>
            <person name="Devos D.P."/>
            <person name="Kaster A.-K."/>
            <person name="Ovreas L."/>
            <person name="Rohde M."/>
            <person name="Galperin M.Y."/>
            <person name="Jogler C."/>
        </authorList>
    </citation>
    <scope>NUCLEOTIDE SEQUENCE [LARGE SCALE GENOMIC DNA]</scope>
    <source>
        <strain evidence="2 3">Pla85_3_4</strain>
    </source>
</reference>
<gene>
    <name evidence="2" type="ORF">Pla8534_58060</name>
</gene>
<evidence type="ECO:0000313" key="2">
    <source>
        <dbReference type="EMBL" id="QDU97947.1"/>
    </source>
</evidence>
<feature type="compositionally biased region" description="Acidic residues" evidence="1">
    <location>
        <begin position="122"/>
        <end position="136"/>
    </location>
</feature>
<evidence type="ECO:0000256" key="1">
    <source>
        <dbReference type="SAM" id="MobiDB-lite"/>
    </source>
</evidence>
<proteinExistence type="predicted"/>
<keyword evidence="3" id="KW-1185">Reference proteome</keyword>
<feature type="region of interest" description="Disordered" evidence="1">
    <location>
        <begin position="89"/>
        <end position="164"/>
    </location>
</feature>
<dbReference type="RefSeq" id="WP_145056766.1">
    <property type="nucleotide sequence ID" value="NZ_CP036433.1"/>
</dbReference>
<organism evidence="2 3">
    <name type="scientific">Lignipirellula cremea</name>
    <dbReference type="NCBI Taxonomy" id="2528010"/>
    <lineage>
        <taxon>Bacteria</taxon>
        <taxon>Pseudomonadati</taxon>
        <taxon>Planctomycetota</taxon>
        <taxon>Planctomycetia</taxon>
        <taxon>Pirellulales</taxon>
        <taxon>Pirellulaceae</taxon>
        <taxon>Lignipirellula</taxon>
    </lineage>
</organism>
<feature type="compositionally biased region" description="Basic and acidic residues" evidence="1">
    <location>
        <begin position="98"/>
        <end position="111"/>
    </location>
</feature>
<name>A0A518E1H5_9BACT</name>
<dbReference type="AlphaFoldDB" id="A0A518E1H5"/>
<dbReference type="EMBL" id="CP036433">
    <property type="protein sequence ID" value="QDU97947.1"/>
    <property type="molecule type" value="Genomic_DNA"/>
</dbReference>
<dbReference type="KEGG" id="lcre:Pla8534_58060"/>
<sequence length="506" mass="57083">MTWSRIVPLFLLTVATTLGVVTGVRGDEPPAPTFGILGELPLQPLGEASTGRVRRETADRLKPQQLAGESIAEKEHSKLDSFIQDMLEAQGDTPRLSQESKPERKPERTVETRPLTIKPESATEETLEDSPAEDADPVVNDGSTPPATANVGRTPSDTTPDKAEVADEDLSPQMLALRSRIRRCLGAYYARPENIADHSPWGVMHSMLSFGVDTRIYANGRRVNAVGFLCWNYPSRGQSIMFTRGGKLGMRVGPGVQGHEGQLLAMLAQSKVARDYPMQVNGQRFTVDDLIEYEKRTCRPNSELTFKLIGLSHYLKSDETWTSDQGQKWDIERLIQEELRQKIVGAACGGTHRMMGFAYSVDRRKRQGMPVTGQFVRAQRFVEDYQRYTLSLQNPDGSFSTDWFEKRENKPDEDRKLQTTGHILEWMVFSMTDEELQTPRIIKAVDFLTNLLLNERNRKLEIGPKSHAIRALVLYDQRVYGGRLGLGAGEELERLWAERQESAYQR</sequence>